<dbReference type="EMBL" id="VSRR010126734">
    <property type="protein sequence ID" value="MPD01346.1"/>
    <property type="molecule type" value="Genomic_DNA"/>
</dbReference>
<keyword evidence="2" id="KW-1185">Reference proteome</keyword>
<dbReference type="Proteomes" id="UP000324222">
    <property type="component" value="Unassembled WGS sequence"/>
</dbReference>
<protein>
    <submittedName>
        <fullName evidence="1">Uncharacterized protein</fullName>
    </submittedName>
</protein>
<gene>
    <name evidence="1" type="ORF">E2C01_096868</name>
</gene>
<evidence type="ECO:0000313" key="2">
    <source>
        <dbReference type="Proteomes" id="UP000324222"/>
    </source>
</evidence>
<dbReference type="AlphaFoldDB" id="A0A5B7K358"/>
<reference evidence="1 2" key="1">
    <citation type="submission" date="2019-05" db="EMBL/GenBank/DDBJ databases">
        <title>Another draft genome of Portunus trituberculatus and its Hox gene families provides insights of decapod evolution.</title>
        <authorList>
            <person name="Jeong J.-H."/>
            <person name="Song I."/>
            <person name="Kim S."/>
            <person name="Choi T."/>
            <person name="Kim D."/>
            <person name="Ryu S."/>
            <person name="Kim W."/>
        </authorList>
    </citation>
    <scope>NUCLEOTIDE SEQUENCE [LARGE SCALE GENOMIC DNA]</scope>
    <source>
        <tissue evidence="1">Muscle</tissue>
    </source>
</reference>
<sequence length="44" mass="4868">MWTRTPSSGSEGGERATVVRGLRNGDRACSCLETRRSAPQWESE</sequence>
<accession>A0A5B7K358</accession>
<organism evidence="1 2">
    <name type="scientific">Portunus trituberculatus</name>
    <name type="common">Swimming crab</name>
    <name type="synonym">Neptunus trituberculatus</name>
    <dbReference type="NCBI Taxonomy" id="210409"/>
    <lineage>
        <taxon>Eukaryota</taxon>
        <taxon>Metazoa</taxon>
        <taxon>Ecdysozoa</taxon>
        <taxon>Arthropoda</taxon>
        <taxon>Crustacea</taxon>
        <taxon>Multicrustacea</taxon>
        <taxon>Malacostraca</taxon>
        <taxon>Eumalacostraca</taxon>
        <taxon>Eucarida</taxon>
        <taxon>Decapoda</taxon>
        <taxon>Pleocyemata</taxon>
        <taxon>Brachyura</taxon>
        <taxon>Eubrachyura</taxon>
        <taxon>Portunoidea</taxon>
        <taxon>Portunidae</taxon>
        <taxon>Portuninae</taxon>
        <taxon>Portunus</taxon>
    </lineage>
</organism>
<evidence type="ECO:0000313" key="1">
    <source>
        <dbReference type="EMBL" id="MPD01346.1"/>
    </source>
</evidence>
<name>A0A5B7K358_PORTR</name>
<comment type="caution">
    <text evidence="1">The sequence shown here is derived from an EMBL/GenBank/DDBJ whole genome shotgun (WGS) entry which is preliminary data.</text>
</comment>
<proteinExistence type="predicted"/>